<proteinExistence type="predicted"/>
<organism evidence="1 2">
    <name type="scientific">Methylophilales bacterium MBRS-H7</name>
    <dbReference type="NCBI Taxonomy" id="1623450"/>
    <lineage>
        <taxon>Bacteria</taxon>
        <taxon>Pseudomonadati</taxon>
        <taxon>Pseudomonadota</taxon>
        <taxon>Betaproteobacteria</taxon>
        <taxon>Nitrosomonadales</taxon>
        <taxon>OM43 clade</taxon>
    </lineage>
</organism>
<keyword evidence="2" id="KW-1185">Reference proteome</keyword>
<dbReference type="OrthoDB" id="7596112at2"/>
<dbReference type="Pfam" id="PF10084">
    <property type="entry name" value="DUF2322"/>
    <property type="match status" value="1"/>
</dbReference>
<evidence type="ECO:0000313" key="1">
    <source>
        <dbReference type="EMBL" id="AKO65561.1"/>
    </source>
</evidence>
<dbReference type="AlphaFoldDB" id="A0A0H4IX64"/>
<protein>
    <recommendedName>
        <fullName evidence="3">RNA polymerase subunit sigma-32</fullName>
    </recommendedName>
</protein>
<accession>A0A0H4IX64</accession>
<dbReference type="Proteomes" id="UP000066549">
    <property type="component" value="Chromosome"/>
</dbReference>
<dbReference type="InterPro" id="IPR016755">
    <property type="entry name" value="UCP019302"/>
</dbReference>
<dbReference type="PATRIC" id="fig|1623450.3.peg.416"/>
<reference evidence="1 2" key="1">
    <citation type="submission" date="2015-03" db="EMBL/GenBank/DDBJ databases">
        <title>Comparative analysis of the OM43 clade including a novel species from Red Sea uncovers genomic and metabolic diversity among marine methylotrophs.</title>
        <authorList>
            <person name="Jimenez-Infante F."/>
            <person name="Ngugi D.K."/>
            <person name="Vinu M."/>
            <person name="Alam I."/>
            <person name="Kamau A."/>
            <person name="Blom J."/>
            <person name="Bajic V.B."/>
            <person name="Stingl U."/>
        </authorList>
    </citation>
    <scope>NUCLEOTIDE SEQUENCE [LARGE SCALE GENOMIC DNA]</scope>
    <source>
        <strain evidence="1 2">MBRSH7</strain>
    </source>
</reference>
<evidence type="ECO:0008006" key="3">
    <source>
        <dbReference type="Google" id="ProtNLM"/>
    </source>
</evidence>
<gene>
    <name evidence="1" type="ORF">VI33_02090</name>
</gene>
<dbReference type="EMBL" id="CP011002">
    <property type="protein sequence ID" value="AKO65561.1"/>
    <property type="molecule type" value="Genomic_DNA"/>
</dbReference>
<name>A0A0H4IX64_9PROT</name>
<evidence type="ECO:0000313" key="2">
    <source>
        <dbReference type="Proteomes" id="UP000066549"/>
    </source>
</evidence>
<sequence>MQNFKEILETLNSADHIKEIQLFHDEELHGVIASKPGSMGSIKVYYHLYETFGVINSDAAMEGIDLYAEHTEDAQNNPGKHPNIDRLLDVIDSDIILQVKIIEN</sequence>